<dbReference type="OrthoDB" id="73680at2759"/>
<dbReference type="Proteomes" id="UP000278807">
    <property type="component" value="Unassembled WGS sequence"/>
</dbReference>
<name>A0A0R3TSF0_RODNA</name>
<reference evidence="7" key="1">
    <citation type="submission" date="2017-02" db="UniProtKB">
        <authorList>
            <consortium name="WormBaseParasite"/>
        </authorList>
    </citation>
    <scope>IDENTIFICATION</scope>
</reference>
<evidence type="ECO:0000256" key="2">
    <source>
        <dbReference type="PROSITE-ProRule" id="PRU00192"/>
    </source>
</evidence>
<dbReference type="SUPFAM" id="SSF50044">
    <property type="entry name" value="SH3-domain"/>
    <property type="match status" value="1"/>
</dbReference>
<organism evidence="7">
    <name type="scientific">Rodentolepis nana</name>
    <name type="common">Dwarf tapeworm</name>
    <name type="synonym">Hymenolepis nana</name>
    <dbReference type="NCBI Taxonomy" id="102285"/>
    <lineage>
        <taxon>Eukaryota</taxon>
        <taxon>Metazoa</taxon>
        <taxon>Spiralia</taxon>
        <taxon>Lophotrochozoa</taxon>
        <taxon>Platyhelminthes</taxon>
        <taxon>Cestoda</taxon>
        <taxon>Eucestoda</taxon>
        <taxon>Cyclophyllidea</taxon>
        <taxon>Hymenolepididae</taxon>
        <taxon>Rodentolepis</taxon>
    </lineage>
</organism>
<dbReference type="Gene3D" id="2.30.30.40">
    <property type="entry name" value="SH3 Domains"/>
    <property type="match status" value="1"/>
</dbReference>
<dbReference type="AlphaFoldDB" id="A0A0R3TSF0"/>
<evidence type="ECO:0000313" key="7">
    <source>
        <dbReference type="WBParaSite" id="HNAJ_0001056801-mRNA-1"/>
    </source>
</evidence>
<feature type="domain" description="SH3" evidence="4">
    <location>
        <begin position="251"/>
        <end position="311"/>
    </location>
</feature>
<dbReference type="PROSITE" id="PS50002">
    <property type="entry name" value="SH3"/>
    <property type="match status" value="1"/>
</dbReference>
<accession>A0A0R3TSF0</accession>
<evidence type="ECO:0000259" key="4">
    <source>
        <dbReference type="PROSITE" id="PS50002"/>
    </source>
</evidence>
<evidence type="ECO:0000313" key="6">
    <source>
        <dbReference type="Proteomes" id="UP000278807"/>
    </source>
</evidence>
<dbReference type="WBParaSite" id="HNAJ_0001056801-mRNA-1">
    <property type="protein sequence ID" value="HNAJ_0001056801-mRNA-1"/>
    <property type="gene ID" value="HNAJ_0001056801"/>
</dbReference>
<dbReference type="Pfam" id="PF07653">
    <property type="entry name" value="SH3_2"/>
    <property type="match status" value="1"/>
</dbReference>
<reference evidence="5 6" key="2">
    <citation type="submission" date="2018-11" db="EMBL/GenBank/DDBJ databases">
        <authorList>
            <consortium name="Pathogen Informatics"/>
        </authorList>
    </citation>
    <scope>NUCLEOTIDE SEQUENCE [LARGE SCALE GENOMIC DNA]</scope>
</reference>
<proteinExistence type="predicted"/>
<keyword evidence="6" id="KW-1185">Reference proteome</keyword>
<dbReference type="EMBL" id="UZAE01013105">
    <property type="protein sequence ID" value="VDO08258.1"/>
    <property type="molecule type" value="Genomic_DNA"/>
</dbReference>
<dbReference type="SMART" id="SM00326">
    <property type="entry name" value="SH3"/>
    <property type="match status" value="1"/>
</dbReference>
<evidence type="ECO:0000313" key="5">
    <source>
        <dbReference type="EMBL" id="VDO08258.1"/>
    </source>
</evidence>
<sequence length="313" mass="34755">MPTPVPEETVNTTLEIIQMVNDTTCYARNLTTEELGLVPVGNITLVEGLPRGSSTNSDTTPQSVRDSTISNSSRTDESVDLEPKDELLGQSPEFKNALNEKLKQVDIHPHPRPHGTFWNFRFRPLPLNALNSPPDIPLRPEVRANLIPPKAEKTNPMTMDMTNVWLKIHSLPEMETSVNPSYKVITPDKIKNNGDVVQWLDYNPAYLSNTAASLEPGKLVECLQWNGESIVLPSSCVRLLTSVEEIAEAMTKRPRAQVLNNFTASTKDELSVKAGEIIYLMKQLDSDSYMAINKSNKRGRVPSDVLNILLAPG</sequence>
<feature type="compositionally biased region" description="Polar residues" evidence="3">
    <location>
        <begin position="52"/>
        <end position="73"/>
    </location>
</feature>
<keyword evidence="1 2" id="KW-0728">SH3 domain</keyword>
<feature type="region of interest" description="Disordered" evidence="3">
    <location>
        <begin position="48"/>
        <end position="88"/>
    </location>
</feature>
<protein>
    <submittedName>
        <fullName evidence="7">SH3 domain-containing protein</fullName>
    </submittedName>
</protein>
<evidence type="ECO:0000256" key="1">
    <source>
        <dbReference type="ARBA" id="ARBA00022443"/>
    </source>
</evidence>
<evidence type="ECO:0000256" key="3">
    <source>
        <dbReference type="SAM" id="MobiDB-lite"/>
    </source>
</evidence>
<feature type="compositionally biased region" description="Basic and acidic residues" evidence="3">
    <location>
        <begin position="74"/>
        <end position="87"/>
    </location>
</feature>
<dbReference type="CDD" id="cd00174">
    <property type="entry name" value="SH3"/>
    <property type="match status" value="1"/>
</dbReference>
<gene>
    <name evidence="5" type="ORF">HNAJ_LOCUS10563</name>
</gene>
<dbReference type="InterPro" id="IPR036028">
    <property type="entry name" value="SH3-like_dom_sf"/>
</dbReference>
<dbReference type="InterPro" id="IPR001452">
    <property type="entry name" value="SH3_domain"/>
</dbReference>